<proteinExistence type="predicted"/>
<dbReference type="AlphaFoldDB" id="A0A922MHX9"/>
<protein>
    <submittedName>
        <fullName evidence="2">Uncharacterized protein</fullName>
    </submittedName>
</protein>
<gene>
    <name evidence="2" type="ORF">HF086_010951</name>
</gene>
<evidence type="ECO:0000313" key="3">
    <source>
        <dbReference type="Proteomes" id="UP000814243"/>
    </source>
</evidence>
<accession>A0A922MHX9</accession>
<feature type="region of interest" description="Disordered" evidence="1">
    <location>
        <begin position="79"/>
        <end position="110"/>
    </location>
</feature>
<name>A0A922MHX9_SPOEX</name>
<evidence type="ECO:0000256" key="1">
    <source>
        <dbReference type="SAM" id="MobiDB-lite"/>
    </source>
</evidence>
<dbReference type="EMBL" id="JACEFF010000446">
    <property type="protein sequence ID" value="KAH9637540.1"/>
    <property type="molecule type" value="Genomic_DNA"/>
</dbReference>
<reference evidence="2" key="1">
    <citation type="journal article" date="2021" name="G3 (Bethesda)">
        <title>Genome and transcriptome analysis of the beet armyworm Spodoptera exigua reveals targets for pest control. .</title>
        <authorList>
            <person name="Simon S."/>
            <person name="Breeschoten T."/>
            <person name="Jansen H.J."/>
            <person name="Dirks R.P."/>
            <person name="Schranz M.E."/>
            <person name="Ros V.I.D."/>
        </authorList>
    </citation>
    <scope>NUCLEOTIDE SEQUENCE</scope>
    <source>
        <strain evidence="2">TB_SE_WUR_2020</strain>
    </source>
</reference>
<feature type="compositionally biased region" description="Basic and acidic residues" evidence="1">
    <location>
        <begin position="89"/>
        <end position="110"/>
    </location>
</feature>
<organism evidence="2 3">
    <name type="scientific">Spodoptera exigua</name>
    <name type="common">Beet armyworm</name>
    <name type="synonym">Noctua fulgens</name>
    <dbReference type="NCBI Taxonomy" id="7107"/>
    <lineage>
        <taxon>Eukaryota</taxon>
        <taxon>Metazoa</taxon>
        <taxon>Ecdysozoa</taxon>
        <taxon>Arthropoda</taxon>
        <taxon>Hexapoda</taxon>
        <taxon>Insecta</taxon>
        <taxon>Pterygota</taxon>
        <taxon>Neoptera</taxon>
        <taxon>Endopterygota</taxon>
        <taxon>Lepidoptera</taxon>
        <taxon>Glossata</taxon>
        <taxon>Ditrysia</taxon>
        <taxon>Noctuoidea</taxon>
        <taxon>Noctuidae</taxon>
        <taxon>Amphipyrinae</taxon>
        <taxon>Spodoptera</taxon>
    </lineage>
</organism>
<dbReference type="Proteomes" id="UP000814243">
    <property type="component" value="Unassembled WGS sequence"/>
</dbReference>
<evidence type="ECO:0000313" key="2">
    <source>
        <dbReference type="EMBL" id="KAH9637540.1"/>
    </source>
</evidence>
<comment type="caution">
    <text evidence="2">The sequence shown here is derived from an EMBL/GenBank/DDBJ whole genome shotgun (WGS) entry which is preliminary data.</text>
</comment>
<sequence>MEWVSTSLNLQIGLFGIAPLSPRWRTAIEHRVQDVRQLTMNAIGRGAHVQTGKFWNLSGTFLFTIYVMTALGNAERQFVPSRPNTNMSEETKTQDQRETSFFHREDYFSQ</sequence>